<feature type="transmembrane region" description="Helical" evidence="2">
    <location>
        <begin position="115"/>
        <end position="137"/>
    </location>
</feature>
<dbReference type="InterPro" id="IPR003675">
    <property type="entry name" value="Rce1/LyrA-like_dom"/>
</dbReference>
<dbReference type="Proteomes" id="UP000037749">
    <property type="component" value="Unassembled WGS sequence"/>
</dbReference>
<dbReference type="PATRIC" id="fig|148814.9.peg.1216"/>
<name>A0A0M9DE75_9LACO</name>
<protein>
    <recommendedName>
        <fullName evidence="3">CAAX prenyl protease 2/Lysostaphin resistance protein A-like domain-containing protein</fullName>
    </recommendedName>
</protein>
<evidence type="ECO:0000313" key="5">
    <source>
        <dbReference type="Proteomes" id="UP000037749"/>
    </source>
</evidence>
<gene>
    <name evidence="4" type="ORF">RZ72_01870</name>
</gene>
<dbReference type="InterPro" id="IPR052710">
    <property type="entry name" value="CAAX_protease"/>
</dbReference>
<dbReference type="PANTHER" id="PTHR36435:SF1">
    <property type="entry name" value="CAAX AMINO TERMINAL PROTEASE FAMILY PROTEIN"/>
    <property type="match status" value="1"/>
</dbReference>
<feature type="domain" description="CAAX prenyl protease 2/Lysostaphin resistance protein A-like" evidence="3">
    <location>
        <begin position="120"/>
        <end position="217"/>
    </location>
</feature>
<dbReference type="GO" id="GO:0080120">
    <property type="term" value="P:CAAX-box protein maturation"/>
    <property type="evidence" value="ECO:0007669"/>
    <property type="project" value="UniProtKB-ARBA"/>
</dbReference>
<evidence type="ECO:0000256" key="1">
    <source>
        <dbReference type="ARBA" id="ARBA00009067"/>
    </source>
</evidence>
<dbReference type="AlphaFoldDB" id="A0A0M9DE75"/>
<dbReference type="EMBL" id="JXCZ01000037">
    <property type="protein sequence ID" value="KOY78727.1"/>
    <property type="molecule type" value="Genomic_DNA"/>
</dbReference>
<feature type="transmembrane region" description="Helical" evidence="2">
    <location>
        <begin position="209"/>
        <end position="227"/>
    </location>
</feature>
<dbReference type="RefSeq" id="WP_080997952.1">
    <property type="nucleotide sequence ID" value="NZ_JXCZ01000037.1"/>
</dbReference>
<feature type="transmembrane region" description="Helical" evidence="2">
    <location>
        <begin position="239"/>
        <end position="259"/>
    </location>
</feature>
<feature type="transmembrane region" description="Helical" evidence="2">
    <location>
        <begin position="7"/>
        <end position="27"/>
    </location>
</feature>
<keyword evidence="2" id="KW-1133">Transmembrane helix</keyword>
<organism evidence="4 5">
    <name type="scientific">Apilactobacillus kunkeei</name>
    <dbReference type="NCBI Taxonomy" id="148814"/>
    <lineage>
        <taxon>Bacteria</taxon>
        <taxon>Bacillati</taxon>
        <taxon>Bacillota</taxon>
        <taxon>Bacilli</taxon>
        <taxon>Lactobacillales</taxon>
        <taxon>Lactobacillaceae</taxon>
        <taxon>Apilactobacillus</taxon>
    </lineage>
</organism>
<comment type="similarity">
    <text evidence="1">Belongs to the UPF0177 family.</text>
</comment>
<keyword evidence="2" id="KW-0812">Transmembrane</keyword>
<comment type="caution">
    <text evidence="4">The sequence shown here is derived from an EMBL/GenBank/DDBJ whole genome shotgun (WGS) entry which is preliminary data.</text>
</comment>
<dbReference type="GO" id="GO:0004175">
    <property type="term" value="F:endopeptidase activity"/>
    <property type="evidence" value="ECO:0007669"/>
    <property type="project" value="UniProtKB-ARBA"/>
</dbReference>
<proteinExistence type="inferred from homology"/>
<accession>A0A0M9DE75</accession>
<feature type="transmembrane region" description="Helical" evidence="2">
    <location>
        <begin position="185"/>
        <end position="202"/>
    </location>
</feature>
<feature type="transmembrane region" description="Helical" evidence="2">
    <location>
        <begin position="47"/>
        <end position="63"/>
    </location>
</feature>
<evidence type="ECO:0000313" key="4">
    <source>
        <dbReference type="EMBL" id="KOY78727.1"/>
    </source>
</evidence>
<feature type="transmembrane region" description="Helical" evidence="2">
    <location>
        <begin position="158"/>
        <end position="179"/>
    </location>
</feature>
<dbReference type="PANTHER" id="PTHR36435">
    <property type="entry name" value="SLR1288 PROTEIN"/>
    <property type="match status" value="1"/>
</dbReference>
<reference evidence="4 5" key="1">
    <citation type="journal article" date="2015" name="Genome Biol. Evol.">
        <title>Functionally Structured Genomes in Lactobacillus kunkeei Colonizing the Honey Crop and Food Products of Honeybees and Stingless Bees.</title>
        <authorList>
            <person name="Tamarit D."/>
            <person name="Ellegaard K.M."/>
            <person name="Wikander J."/>
            <person name="Olofsson T."/>
            <person name="Vasquez A."/>
            <person name="Andersson S.G."/>
        </authorList>
    </citation>
    <scope>NUCLEOTIDE SEQUENCE [LARGE SCALE GENOMIC DNA]</scope>
    <source>
        <strain evidence="4 5">LAla</strain>
    </source>
</reference>
<dbReference type="Pfam" id="PF02517">
    <property type="entry name" value="Rce1-like"/>
    <property type="match status" value="1"/>
</dbReference>
<feature type="transmembrane region" description="Helical" evidence="2">
    <location>
        <begin position="84"/>
        <end position="103"/>
    </location>
</feature>
<evidence type="ECO:0000259" key="3">
    <source>
        <dbReference type="Pfam" id="PF02517"/>
    </source>
</evidence>
<sequence>MKLRKMWAITFWVLLVDFIALNLVGMTSMNFNIYTTAHKVLGQMDPGILRAVFAIALLIYAKREWKIDVMHQKGGYMHMLKDGWLMIVLTVMNITVASDTIVWKSLLYHMNAFNIVLAFGVGLIEALFVGMFEEISIRGVMMGAMLKGFKKYPVMKSIFFSSIVFGSLHMLNYFVAPFWDTTNQVIYAAGLGFVLATVYYVSKNIWVSIVLHTLMDYSAFVFSMHSTLLNTSTTNTVDIMSISIFVIGLVSSYVSLLVYNRKQGKKDLLF</sequence>
<keyword evidence="2" id="KW-0472">Membrane</keyword>
<evidence type="ECO:0000256" key="2">
    <source>
        <dbReference type="SAM" id="Phobius"/>
    </source>
</evidence>